<sequence>MTQPPNDEPTASSPEQLREQVAQTRQALGETVEDLAAKTDVKARAQETATALKEQAGTKATELSRQVKVKAAEAAHLVQDKLPDPVKDKATAAAEQVKAKAGQAGQVWQDKAPEPVRAKAQQGARAARDNRTVLIVAGSVAVAAWLLLRRRGRRQP</sequence>
<feature type="transmembrane region" description="Helical" evidence="2">
    <location>
        <begin position="132"/>
        <end position="148"/>
    </location>
</feature>
<dbReference type="EMBL" id="BMSA01000042">
    <property type="protein sequence ID" value="GGT93346.1"/>
    <property type="molecule type" value="Genomic_DNA"/>
</dbReference>
<feature type="region of interest" description="Disordered" evidence="1">
    <location>
        <begin position="1"/>
        <end position="26"/>
    </location>
</feature>
<reference evidence="3" key="2">
    <citation type="submission" date="2020-09" db="EMBL/GenBank/DDBJ databases">
        <authorList>
            <person name="Sun Q."/>
            <person name="Ohkuma M."/>
        </authorList>
    </citation>
    <scope>NUCLEOTIDE SEQUENCE</scope>
    <source>
        <strain evidence="3">JCM 4125</strain>
    </source>
</reference>
<dbReference type="Pfam" id="PF12277">
    <property type="entry name" value="DUF3618"/>
    <property type="match status" value="1"/>
</dbReference>
<evidence type="ECO:0000313" key="3">
    <source>
        <dbReference type="EMBL" id="GGT93346.1"/>
    </source>
</evidence>
<evidence type="ECO:0000313" key="4">
    <source>
        <dbReference type="Proteomes" id="UP000646776"/>
    </source>
</evidence>
<reference evidence="3" key="1">
    <citation type="journal article" date="2014" name="Int. J. Syst. Evol. Microbiol.">
        <title>Complete genome sequence of Corynebacterium casei LMG S-19264T (=DSM 44701T), isolated from a smear-ripened cheese.</title>
        <authorList>
            <consortium name="US DOE Joint Genome Institute (JGI-PGF)"/>
            <person name="Walter F."/>
            <person name="Albersmeier A."/>
            <person name="Kalinowski J."/>
            <person name="Ruckert C."/>
        </authorList>
    </citation>
    <scope>NUCLEOTIDE SEQUENCE</scope>
    <source>
        <strain evidence="3">JCM 4125</strain>
    </source>
</reference>
<keyword evidence="2" id="KW-1133">Transmembrane helix</keyword>
<evidence type="ECO:0000256" key="2">
    <source>
        <dbReference type="SAM" id="Phobius"/>
    </source>
</evidence>
<name>A0A918HQ18_9ACTN</name>
<keyword evidence="2" id="KW-0472">Membrane</keyword>
<keyword evidence="4" id="KW-1185">Reference proteome</keyword>
<protein>
    <recommendedName>
        <fullName evidence="5">DUF3618 domain-containing protein</fullName>
    </recommendedName>
</protein>
<proteinExistence type="predicted"/>
<evidence type="ECO:0000256" key="1">
    <source>
        <dbReference type="SAM" id="MobiDB-lite"/>
    </source>
</evidence>
<dbReference type="AlphaFoldDB" id="A0A918HQ18"/>
<evidence type="ECO:0008006" key="5">
    <source>
        <dbReference type="Google" id="ProtNLM"/>
    </source>
</evidence>
<dbReference type="RefSeq" id="WP_189717876.1">
    <property type="nucleotide sequence ID" value="NZ_BMSA01000042.1"/>
</dbReference>
<accession>A0A918HQ18</accession>
<feature type="region of interest" description="Disordered" evidence="1">
    <location>
        <begin position="101"/>
        <end position="127"/>
    </location>
</feature>
<comment type="caution">
    <text evidence="3">The sequence shown here is derived from an EMBL/GenBank/DDBJ whole genome shotgun (WGS) entry which is preliminary data.</text>
</comment>
<dbReference type="Proteomes" id="UP000646776">
    <property type="component" value="Unassembled WGS sequence"/>
</dbReference>
<gene>
    <name evidence="3" type="ORF">GCM10010226_84050</name>
</gene>
<organism evidence="3 4">
    <name type="scientific">Streptomyces phaeofaciens</name>
    <dbReference type="NCBI Taxonomy" id="68254"/>
    <lineage>
        <taxon>Bacteria</taxon>
        <taxon>Bacillati</taxon>
        <taxon>Actinomycetota</taxon>
        <taxon>Actinomycetes</taxon>
        <taxon>Kitasatosporales</taxon>
        <taxon>Streptomycetaceae</taxon>
        <taxon>Streptomyces</taxon>
    </lineage>
</organism>
<dbReference type="InterPro" id="IPR022062">
    <property type="entry name" value="DUF3618"/>
</dbReference>
<keyword evidence="2" id="KW-0812">Transmembrane</keyword>